<evidence type="ECO:0000256" key="1">
    <source>
        <dbReference type="SAM" id="Coils"/>
    </source>
</evidence>
<organism evidence="2 3">
    <name type="scientific">Tanacetum coccineum</name>
    <dbReference type="NCBI Taxonomy" id="301880"/>
    <lineage>
        <taxon>Eukaryota</taxon>
        <taxon>Viridiplantae</taxon>
        <taxon>Streptophyta</taxon>
        <taxon>Embryophyta</taxon>
        <taxon>Tracheophyta</taxon>
        <taxon>Spermatophyta</taxon>
        <taxon>Magnoliopsida</taxon>
        <taxon>eudicotyledons</taxon>
        <taxon>Gunneridae</taxon>
        <taxon>Pentapetalae</taxon>
        <taxon>asterids</taxon>
        <taxon>campanulids</taxon>
        <taxon>Asterales</taxon>
        <taxon>Asteraceae</taxon>
        <taxon>Asteroideae</taxon>
        <taxon>Anthemideae</taxon>
        <taxon>Anthemidinae</taxon>
        <taxon>Tanacetum</taxon>
    </lineage>
</organism>
<proteinExistence type="predicted"/>
<accession>A0ABQ5CA76</accession>
<name>A0ABQ5CA76_9ASTR</name>
<evidence type="ECO:0000313" key="3">
    <source>
        <dbReference type="Proteomes" id="UP001151760"/>
    </source>
</evidence>
<dbReference type="Proteomes" id="UP001151760">
    <property type="component" value="Unassembled WGS sequence"/>
</dbReference>
<keyword evidence="1" id="KW-0175">Coiled coil</keyword>
<feature type="coiled-coil region" evidence="1">
    <location>
        <begin position="203"/>
        <end position="237"/>
    </location>
</feature>
<evidence type="ECO:0000313" key="2">
    <source>
        <dbReference type="EMBL" id="GJT22968.1"/>
    </source>
</evidence>
<protein>
    <submittedName>
        <fullName evidence="2">Uncharacterized protein</fullName>
    </submittedName>
</protein>
<gene>
    <name evidence="2" type="ORF">Tco_0892905</name>
</gene>
<sequence length="307" mass="35784">MVNMILKKLKHHLANFDVVVKERNTPTAITEGSWGFEHTKACFKDEIIPFVKALKDLFSTFNQHLVDEHSEVQNVFYQMEQAVEQHRVESKTFKVKMNQVLNENERLLEQVMSKDIVNLLVNPSVENDSVNVHECQKCLKLETELQTDFVKRETYDKLFKSFTILEKHCISLEVDTQLKQEIFQRENSVSNQSVPSFDQLFELNELKAQSQEKDTVIKKLKERIKSLSGKMDKDKIKQDFEEIETINIELDHRVTKLIAENEHLKQTYKQLYNSIKPSGIRLKEQCDGLINQVNIKSAEISDLNASL</sequence>
<comment type="caution">
    <text evidence="2">The sequence shown here is derived from an EMBL/GenBank/DDBJ whole genome shotgun (WGS) entry which is preliminary data.</text>
</comment>
<keyword evidence="3" id="KW-1185">Reference proteome</keyword>
<reference evidence="2" key="1">
    <citation type="journal article" date="2022" name="Int. J. Mol. Sci.">
        <title>Draft Genome of Tanacetum Coccineum: Genomic Comparison of Closely Related Tanacetum-Family Plants.</title>
        <authorList>
            <person name="Yamashiro T."/>
            <person name="Shiraishi A."/>
            <person name="Nakayama K."/>
            <person name="Satake H."/>
        </authorList>
    </citation>
    <scope>NUCLEOTIDE SEQUENCE</scope>
</reference>
<reference evidence="2" key="2">
    <citation type="submission" date="2022-01" db="EMBL/GenBank/DDBJ databases">
        <authorList>
            <person name="Yamashiro T."/>
            <person name="Shiraishi A."/>
            <person name="Satake H."/>
            <person name="Nakayama K."/>
        </authorList>
    </citation>
    <scope>NUCLEOTIDE SEQUENCE</scope>
</reference>
<dbReference type="EMBL" id="BQNB010014015">
    <property type="protein sequence ID" value="GJT22968.1"/>
    <property type="molecule type" value="Genomic_DNA"/>
</dbReference>